<evidence type="ECO:0000256" key="1">
    <source>
        <dbReference type="ARBA" id="ARBA00022692"/>
    </source>
</evidence>
<dbReference type="GO" id="GO:0005886">
    <property type="term" value="C:plasma membrane"/>
    <property type="evidence" value="ECO:0007669"/>
    <property type="project" value="UniProtKB-SubCell"/>
</dbReference>
<dbReference type="Pfam" id="PF06160">
    <property type="entry name" value="EzrA"/>
    <property type="match status" value="1"/>
</dbReference>
<comment type="similarity">
    <text evidence="6">Belongs to the EzrA family.</text>
</comment>
<evidence type="ECO:0000256" key="5">
    <source>
        <dbReference type="ARBA" id="ARBA00023210"/>
    </source>
</evidence>
<protein>
    <recommendedName>
        <fullName evidence="6">Septation ring formation regulator EzrA</fullName>
    </recommendedName>
</protein>
<dbReference type="AlphaFoldDB" id="A0A0R1SJP7"/>
<keyword evidence="1 6" id="KW-0812">Transmembrane</keyword>
<sequence length="580" mass="66866">MLALLIGIIVVVGACYLGFVFYQRRTIKMATDVYENKRDLNKIPLDDEFTLAKKLNLTGESQKKYDELLKKYQHYTDQLLPGIEQKIATVKQDGKGINFIKTKNDWQSANQAIQDADSTIKGIQAALAQLYDLNKQHHLAVDELEKKYKRLREDMLNQNESFGPSIDALEKLLADIEGTFDEFTELTKSGDPNSAEEVLTDLNRSTSELESDMASIPKLYHVLSKEFIDQLDEIKTGYQEMMAKHYNFPNDSFMETIETLREEIKNNVDKLAALNVESVQKTNDQIAGAIDHLYDALEDELKARPDVEANTKMVDEYIDHVRRQNSDLALRLENLNKGYVLNHKEIENNHQYDQQISTIEKQFDNQTQEIKTGKAVYSVIDDEQQAMVKNLGQIETLQKQLFQTIIQLPQKEQEARQSLAKFDLEMRNKKRRIDNHNLPGLPDDYQDDFASVVREINHLNDAMSKPQIDIDDISKQVIIIQSDMDTLNDRTEKLIDNAALAEETMQYANRFINLDPEIAEASEKARIYFDHQYDYQKSLDTISIALEKQSSGVIDKIREDYFNAKKVTRPRQDDQKSSTK</sequence>
<dbReference type="RefSeq" id="WP_057863858.1">
    <property type="nucleotide sequence ID" value="NZ_AZEY01000020.1"/>
</dbReference>
<feature type="coiled-coil region" evidence="6">
    <location>
        <begin position="127"/>
        <end position="161"/>
    </location>
</feature>
<dbReference type="PATRIC" id="fig|1423739.3.peg.2308"/>
<evidence type="ECO:0000256" key="2">
    <source>
        <dbReference type="ARBA" id="ARBA00022989"/>
    </source>
</evidence>
<evidence type="ECO:0000313" key="7">
    <source>
        <dbReference type="EMBL" id="KRL69001.1"/>
    </source>
</evidence>
<dbReference type="HAMAP" id="MF_00728">
    <property type="entry name" value="EzrA"/>
    <property type="match status" value="1"/>
</dbReference>
<dbReference type="GO" id="GO:0000921">
    <property type="term" value="P:septin ring assembly"/>
    <property type="evidence" value="ECO:0007669"/>
    <property type="project" value="InterPro"/>
</dbReference>
<name>A0A0R1SJP7_9LACO</name>
<dbReference type="EMBL" id="AZEY01000020">
    <property type="protein sequence ID" value="KRL69001.1"/>
    <property type="molecule type" value="Genomic_DNA"/>
</dbReference>
<dbReference type="InterPro" id="IPR010379">
    <property type="entry name" value="EzrA"/>
</dbReference>
<organism evidence="7 8">
    <name type="scientific">Lentilactobacillus diolivorans DSM 14421</name>
    <dbReference type="NCBI Taxonomy" id="1423739"/>
    <lineage>
        <taxon>Bacteria</taxon>
        <taxon>Bacillati</taxon>
        <taxon>Bacillota</taxon>
        <taxon>Bacilli</taxon>
        <taxon>Lactobacillales</taxon>
        <taxon>Lactobacillaceae</taxon>
        <taxon>Lentilactobacillus</taxon>
    </lineage>
</organism>
<reference evidence="7 8" key="1">
    <citation type="journal article" date="2015" name="Genome Announc.">
        <title>Expanding the biotechnology potential of lactobacilli through comparative genomics of 213 strains and associated genera.</title>
        <authorList>
            <person name="Sun Z."/>
            <person name="Harris H.M."/>
            <person name="McCann A."/>
            <person name="Guo C."/>
            <person name="Argimon S."/>
            <person name="Zhang W."/>
            <person name="Yang X."/>
            <person name="Jeffery I.B."/>
            <person name="Cooney J.C."/>
            <person name="Kagawa T.F."/>
            <person name="Liu W."/>
            <person name="Song Y."/>
            <person name="Salvetti E."/>
            <person name="Wrobel A."/>
            <person name="Rasinkangas P."/>
            <person name="Parkhill J."/>
            <person name="Rea M.C."/>
            <person name="O'Sullivan O."/>
            <person name="Ritari J."/>
            <person name="Douillard F.P."/>
            <person name="Paul Ross R."/>
            <person name="Yang R."/>
            <person name="Briner A.E."/>
            <person name="Felis G.E."/>
            <person name="de Vos W.M."/>
            <person name="Barrangou R."/>
            <person name="Klaenhammer T.R."/>
            <person name="Caufield P.W."/>
            <person name="Cui Y."/>
            <person name="Zhang H."/>
            <person name="O'Toole P.W."/>
        </authorList>
    </citation>
    <scope>NUCLEOTIDE SEQUENCE [LARGE SCALE GENOMIC DNA]</scope>
    <source>
        <strain evidence="7 8">DSM 14421</strain>
    </source>
</reference>
<feature type="topological domain" description="Cytoplasmic" evidence="6">
    <location>
        <begin position="23"/>
        <end position="580"/>
    </location>
</feature>
<keyword evidence="6" id="KW-0132">Cell division</keyword>
<evidence type="ECO:0000313" key="8">
    <source>
        <dbReference type="Proteomes" id="UP000052013"/>
    </source>
</evidence>
<feature type="topological domain" description="Extracellular" evidence="6">
    <location>
        <begin position="1"/>
        <end position="3"/>
    </location>
</feature>
<evidence type="ECO:0000256" key="3">
    <source>
        <dbReference type="ARBA" id="ARBA00023054"/>
    </source>
</evidence>
<comment type="caution">
    <text evidence="7">The sequence shown here is derived from an EMBL/GenBank/DDBJ whole genome shotgun (WGS) entry which is preliminary data.</text>
</comment>
<keyword evidence="6" id="KW-0131">Cell cycle</keyword>
<dbReference type="Proteomes" id="UP000052013">
    <property type="component" value="Unassembled WGS sequence"/>
</dbReference>
<dbReference type="GO" id="GO:0000917">
    <property type="term" value="P:division septum assembly"/>
    <property type="evidence" value="ECO:0007669"/>
    <property type="project" value="UniProtKB-KW"/>
</dbReference>
<dbReference type="STRING" id="1423739.FC85_GL002220"/>
<dbReference type="NCBIfam" id="NF003409">
    <property type="entry name" value="PRK04778.1-3"/>
    <property type="match status" value="1"/>
</dbReference>
<proteinExistence type="inferred from homology"/>
<comment type="subcellular location">
    <subcellularLocation>
        <location evidence="6">Cell membrane</location>
        <topology evidence="6">Single-pass membrane protein</topology>
    </subcellularLocation>
    <text evidence="6">Colocalized with FtsZ to the nascent septal site.</text>
</comment>
<keyword evidence="2 6" id="KW-1133">Transmembrane helix</keyword>
<keyword evidence="4 6" id="KW-0472">Membrane</keyword>
<keyword evidence="3 6" id="KW-0175">Coiled coil</keyword>
<keyword evidence="5 6" id="KW-0717">Septation</keyword>
<comment type="function">
    <text evidence="6">Negative regulator of FtsZ ring formation; modulates the frequency and position of FtsZ ring formation. Inhibits FtsZ ring formation at polar sites. Interacts either with FtsZ or with one of its binding partners to promote depolymerization.</text>
</comment>
<evidence type="ECO:0000256" key="4">
    <source>
        <dbReference type="ARBA" id="ARBA00023136"/>
    </source>
</evidence>
<accession>A0A0R1SJP7</accession>
<evidence type="ECO:0000256" key="6">
    <source>
        <dbReference type="HAMAP-Rule" id="MF_00728"/>
    </source>
</evidence>
<keyword evidence="6" id="KW-1003">Cell membrane</keyword>
<dbReference type="GO" id="GO:0005940">
    <property type="term" value="C:septin ring"/>
    <property type="evidence" value="ECO:0007669"/>
    <property type="project" value="InterPro"/>
</dbReference>
<gene>
    <name evidence="6" type="primary">ezrA</name>
    <name evidence="7" type="ORF">FC85_GL002220</name>
</gene>